<dbReference type="Proteomes" id="UP000886803">
    <property type="component" value="Unassembled WGS sequence"/>
</dbReference>
<organism evidence="1 2">
    <name type="scientific">Candidatus Gemmiger avicola</name>
    <dbReference type="NCBI Taxonomy" id="2838605"/>
    <lineage>
        <taxon>Bacteria</taxon>
        <taxon>Bacillati</taxon>
        <taxon>Bacillota</taxon>
        <taxon>Clostridia</taxon>
        <taxon>Eubacteriales</taxon>
        <taxon>Gemmiger</taxon>
    </lineage>
</organism>
<dbReference type="AlphaFoldDB" id="A0A9D2M6B8"/>
<comment type="caution">
    <text evidence="1">The sequence shown here is derived from an EMBL/GenBank/DDBJ whole genome shotgun (WGS) entry which is preliminary data.</text>
</comment>
<dbReference type="Pfam" id="PF12646">
    <property type="entry name" value="DUF3783"/>
    <property type="match status" value="1"/>
</dbReference>
<sequence>MPEAVSLPDRAALIVSGLRTDDGSLNGFLDTLRRGGADIPLRAMVTPTSRGWTLGALLHELNAEHEAIGGGA</sequence>
<reference evidence="1" key="1">
    <citation type="journal article" date="2021" name="PeerJ">
        <title>Extensive microbial diversity within the chicken gut microbiome revealed by metagenomics and culture.</title>
        <authorList>
            <person name="Gilroy R."/>
            <person name="Ravi A."/>
            <person name="Getino M."/>
            <person name="Pursley I."/>
            <person name="Horton D.L."/>
            <person name="Alikhan N.F."/>
            <person name="Baker D."/>
            <person name="Gharbi K."/>
            <person name="Hall N."/>
            <person name="Watson M."/>
            <person name="Adriaenssens E.M."/>
            <person name="Foster-Nyarko E."/>
            <person name="Jarju S."/>
            <person name="Secka A."/>
            <person name="Antonio M."/>
            <person name="Oren A."/>
            <person name="Chaudhuri R.R."/>
            <person name="La Ragione R."/>
            <person name="Hildebrand F."/>
            <person name="Pallen M.J."/>
        </authorList>
    </citation>
    <scope>NUCLEOTIDE SEQUENCE</scope>
    <source>
        <strain evidence="1">ChiBcec8-13705</strain>
    </source>
</reference>
<evidence type="ECO:0000313" key="2">
    <source>
        <dbReference type="Proteomes" id="UP000886803"/>
    </source>
</evidence>
<name>A0A9D2M6B8_9FIRM</name>
<gene>
    <name evidence="1" type="ORF">H9945_04220</name>
</gene>
<evidence type="ECO:0000313" key="1">
    <source>
        <dbReference type="EMBL" id="HJB41683.1"/>
    </source>
</evidence>
<dbReference type="EMBL" id="DWYG01000061">
    <property type="protein sequence ID" value="HJB41683.1"/>
    <property type="molecule type" value="Genomic_DNA"/>
</dbReference>
<reference evidence="1" key="2">
    <citation type="submission" date="2021-04" db="EMBL/GenBank/DDBJ databases">
        <authorList>
            <person name="Gilroy R."/>
        </authorList>
    </citation>
    <scope>NUCLEOTIDE SEQUENCE</scope>
    <source>
        <strain evidence="1">ChiBcec8-13705</strain>
    </source>
</reference>
<proteinExistence type="predicted"/>
<protein>
    <submittedName>
        <fullName evidence="1">DUF3783 domain-containing protein</fullName>
    </submittedName>
</protein>
<dbReference type="InterPro" id="IPR016621">
    <property type="entry name" value="UCP014543"/>
</dbReference>
<accession>A0A9D2M6B8</accession>